<feature type="active site" description="Proton donor/acceptor" evidence="1">
    <location>
        <position position="194"/>
    </location>
</feature>
<keyword evidence="6" id="KW-1185">Reference proteome</keyword>
<dbReference type="SFLD" id="SFLDG01206">
    <property type="entry name" value="Xi.1"/>
    <property type="match status" value="1"/>
</dbReference>
<evidence type="ECO:0000256" key="3">
    <source>
        <dbReference type="PIRSR" id="PIRSR015753-3"/>
    </source>
</evidence>
<dbReference type="AlphaFoldDB" id="A0A9W6JK60"/>
<dbReference type="InterPro" id="IPR036249">
    <property type="entry name" value="Thioredoxin-like_sf"/>
</dbReference>
<dbReference type="Gene3D" id="1.20.1050.10">
    <property type="match status" value="1"/>
</dbReference>
<dbReference type="PANTHER" id="PTHR32419">
    <property type="entry name" value="GLUTATHIONYL-HYDROQUINONE REDUCTASE"/>
    <property type="match status" value="1"/>
</dbReference>
<evidence type="ECO:0000256" key="2">
    <source>
        <dbReference type="PIRSR" id="PIRSR015753-2"/>
    </source>
</evidence>
<dbReference type="RefSeq" id="WP_271205525.1">
    <property type="nucleotide sequence ID" value="NZ_BSFK01000016.1"/>
</dbReference>
<feature type="binding site" evidence="2">
    <location>
        <position position="96"/>
    </location>
    <ligand>
        <name>glutathione</name>
        <dbReference type="ChEBI" id="CHEBI:57925"/>
    </ligand>
</feature>
<dbReference type="InterPro" id="IPR016639">
    <property type="entry name" value="GST_Omega/GSH"/>
</dbReference>
<reference evidence="5" key="1">
    <citation type="journal article" date="2014" name="Int. J. Syst. Evol. Microbiol.">
        <title>Complete genome sequence of Corynebacterium casei LMG S-19264T (=DSM 44701T), isolated from a smear-ripened cheese.</title>
        <authorList>
            <consortium name="US DOE Joint Genome Institute (JGI-PGF)"/>
            <person name="Walter F."/>
            <person name="Albersmeier A."/>
            <person name="Kalinowski J."/>
            <person name="Ruckert C."/>
        </authorList>
    </citation>
    <scope>NUCLEOTIDE SEQUENCE</scope>
    <source>
        <strain evidence="5">VKM B-2555</strain>
    </source>
</reference>
<dbReference type="InterPro" id="IPR010987">
    <property type="entry name" value="Glutathione-S-Trfase_C-like"/>
</dbReference>
<dbReference type="InterPro" id="IPR040079">
    <property type="entry name" value="Glutathione_S-Trfase"/>
</dbReference>
<proteinExistence type="predicted"/>
<dbReference type="PANTHER" id="PTHR32419:SF6">
    <property type="entry name" value="GLUTATHIONE S-TRANSFERASE OMEGA-LIKE 1-RELATED"/>
    <property type="match status" value="1"/>
</dbReference>
<dbReference type="GO" id="GO:0005737">
    <property type="term" value="C:cytoplasm"/>
    <property type="evidence" value="ECO:0007669"/>
    <property type="project" value="TreeGrafter"/>
</dbReference>
<dbReference type="SUPFAM" id="SSF47616">
    <property type="entry name" value="GST C-terminal domain-like"/>
    <property type="match status" value="1"/>
</dbReference>
<accession>A0A9W6JK60</accession>
<evidence type="ECO:0000313" key="5">
    <source>
        <dbReference type="EMBL" id="GLK77688.1"/>
    </source>
</evidence>
<evidence type="ECO:0000313" key="6">
    <source>
        <dbReference type="Proteomes" id="UP001143364"/>
    </source>
</evidence>
<dbReference type="GO" id="GO:0004364">
    <property type="term" value="F:glutathione transferase activity"/>
    <property type="evidence" value="ECO:0007669"/>
    <property type="project" value="InterPro"/>
</dbReference>
<feature type="binding site" evidence="2">
    <location>
        <begin position="129"/>
        <end position="132"/>
    </location>
    <ligand>
        <name>glutathione</name>
        <dbReference type="ChEBI" id="CHEBI:57925"/>
    </ligand>
</feature>
<dbReference type="InterPro" id="IPR047047">
    <property type="entry name" value="GST_Omega-like_C"/>
</dbReference>
<sequence>MLVDGKWSADWQPVQASDAKGGFVRQASGFRSWVTPDGAAGPSGEPGFTAEAGRYHLYVALICPWASRTLIARKLKGLETAVSVSVVEPALTDQGWRFGDYPGSDRDAVNGAAYLHELYTRADPHYTGRATVPVLWDRSRGTIVSNESAEIVRMFNSGFGDLANGAVDLYPEPLRAGIDALNARIYPRLNNGVYRAGFATTQEAYEDAFADVFAMLDELEQRLSGAGPFLFGAGFTEADIRLFVTLVRFDAAYHGLFKCNLRRLADYPALSAYLNRVLDVPGVRGTVSIDHIKRGYYSIKALNPNGIVPVGPDLPGLAPVASPAATAAQAETRA</sequence>
<dbReference type="PIRSF" id="PIRSF015753">
    <property type="entry name" value="GST"/>
    <property type="match status" value="1"/>
</dbReference>
<dbReference type="Gene3D" id="3.40.30.10">
    <property type="entry name" value="Glutaredoxin"/>
    <property type="match status" value="1"/>
</dbReference>
<dbReference type="PROSITE" id="PS50405">
    <property type="entry name" value="GST_CTER"/>
    <property type="match status" value="1"/>
</dbReference>
<dbReference type="Proteomes" id="UP001143364">
    <property type="component" value="Unassembled WGS sequence"/>
</dbReference>
<dbReference type="CDD" id="cd03190">
    <property type="entry name" value="GST_C_Omega_like"/>
    <property type="match status" value="1"/>
</dbReference>
<feature type="binding site" evidence="2">
    <location>
        <begin position="147"/>
        <end position="148"/>
    </location>
    <ligand>
        <name>glutathione</name>
        <dbReference type="ChEBI" id="CHEBI:57925"/>
    </ligand>
</feature>
<dbReference type="SFLD" id="SFLDG01148">
    <property type="entry name" value="Xi_(cytGST)"/>
    <property type="match status" value="1"/>
</dbReference>
<dbReference type="SFLD" id="SFLDS00019">
    <property type="entry name" value="Glutathione_Transferase_(cytos"/>
    <property type="match status" value="1"/>
</dbReference>
<dbReference type="EMBL" id="BSFK01000016">
    <property type="protein sequence ID" value="GLK77688.1"/>
    <property type="molecule type" value="Genomic_DNA"/>
</dbReference>
<comment type="caution">
    <text evidence="5">The sequence shown here is derived from an EMBL/GenBank/DDBJ whole genome shotgun (WGS) entry which is preliminary data.</text>
</comment>
<evidence type="ECO:0000259" key="4">
    <source>
        <dbReference type="PROSITE" id="PS50405"/>
    </source>
</evidence>
<name>A0A9W6JK60_9HYPH</name>
<feature type="site" description="Lowers pKa of active site Cys" evidence="3">
    <location>
        <position position="296"/>
    </location>
</feature>
<dbReference type="InterPro" id="IPR004045">
    <property type="entry name" value="Glutathione_S-Trfase_N"/>
</dbReference>
<dbReference type="Pfam" id="PF13410">
    <property type="entry name" value="GST_C_2"/>
    <property type="match status" value="1"/>
</dbReference>
<feature type="site" description="Lowers pKa of active site Cys" evidence="3">
    <location>
        <position position="253"/>
    </location>
</feature>
<dbReference type="SUPFAM" id="SSF52833">
    <property type="entry name" value="Thioredoxin-like"/>
    <property type="match status" value="1"/>
</dbReference>
<evidence type="ECO:0000256" key="1">
    <source>
        <dbReference type="PIRSR" id="PIRSR015753-1"/>
    </source>
</evidence>
<organism evidence="5 6">
    <name type="scientific">Methylopila jiangsuensis</name>
    <dbReference type="NCBI Taxonomy" id="586230"/>
    <lineage>
        <taxon>Bacteria</taxon>
        <taxon>Pseudomonadati</taxon>
        <taxon>Pseudomonadota</taxon>
        <taxon>Alphaproteobacteria</taxon>
        <taxon>Hyphomicrobiales</taxon>
        <taxon>Methylopilaceae</taxon>
        <taxon>Methylopila</taxon>
    </lineage>
</organism>
<reference evidence="5" key="2">
    <citation type="submission" date="2023-01" db="EMBL/GenBank/DDBJ databases">
        <authorList>
            <person name="Sun Q."/>
            <person name="Evtushenko L."/>
        </authorList>
    </citation>
    <scope>NUCLEOTIDE SEQUENCE</scope>
    <source>
        <strain evidence="5">VKM B-2555</strain>
    </source>
</reference>
<feature type="domain" description="GST C-terminal" evidence="4">
    <location>
        <begin position="171"/>
        <end position="296"/>
    </location>
</feature>
<gene>
    <name evidence="5" type="ORF">GCM10008171_29420</name>
</gene>
<protein>
    <submittedName>
        <fullName evidence="5">Glutathione-dependent reductase</fullName>
    </submittedName>
</protein>
<feature type="active site" description="Nucleophile" evidence="1">
    <location>
        <position position="63"/>
    </location>
</feature>
<dbReference type="InterPro" id="IPR036282">
    <property type="entry name" value="Glutathione-S-Trfase_C_sf"/>
</dbReference>
<dbReference type="Pfam" id="PF13409">
    <property type="entry name" value="GST_N_2"/>
    <property type="match status" value="1"/>
</dbReference>